<accession>A0A1G6GKJ3</accession>
<reference evidence="3" key="1">
    <citation type="submission" date="2016-09" db="EMBL/GenBank/DDBJ databases">
        <authorList>
            <person name="Varghese N."/>
            <person name="Submissions S."/>
        </authorList>
    </citation>
    <scope>NUCLEOTIDE SEQUENCE [LARGE SCALE GENOMIC DNA]</scope>
    <source>
        <strain evidence="3">ANC 4422</strain>
    </source>
</reference>
<protein>
    <submittedName>
        <fullName evidence="2">Uncharacterized protein</fullName>
    </submittedName>
</protein>
<feature type="transmembrane region" description="Helical" evidence="1">
    <location>
        <begin position="6"/>
        <end position="24"/>
    </location>
</feature>
<keyword evidence="1" id="KW-0472">Membrane</keyword>
<organism evidence="2 3">
    <name type="scientific">Acinetobacter boissieri</name>
    <dbReference type="NCBI Taxonomy" id="1219383"/>
    <lineage>
        <taxon>Bacteria</taxon>
        <taxon>Pseudomonadati</taxon>
        <taxon>Pseudomonadota</taxon>
        <taxon>Gammaproteobacteria</taxon>
        <taxon>Moraxellales</taxon>
        <taxon>Moraxellaceae</taxon>
        <taxon>Acinetobacter</taxon>
    </lineage>
</organism>
<evidence type="ECO:0000313" key="3">
    <source>
        <dbReference type="Proteomes" id="UP000242501"/>
    </source>
</evidence>
<dbReference type="AlphaFoldDB" id="A0A1G6GKJ3"/>
<keyword evidence="3" id="KW-1185">Reference proteome</keyword>
<proteinExistence type="predicted"/>
<feature type="transmembrane region" description="Helical" evidence="1">
    <location>
        <begin position="31"/>
        <end position="54"/>
    </location>
</feature>
<evidence type="ECO:0000256" key="1">
    <source>
        <dbReference type="SAM" id="Phobius"/>
    </source>
</evidence>
<name>A0A1G6GKJ3_9GAMM</name>
<keyword evidence="1" id="KW-1133">Transmembrane helix</keyword>
<dbReference type="EMBL" id="FMYL01000001">
    <property type="protein sequence ID" value="SDB82373.1"/>
    <property type="molecule type" value="Genomic_DNA"/>
</dbReference>
<sequence>MLTANFAMMLGVGLIMTALVAVFFSPYRQWLGFMFAGIVFWGSVEILRLVVQQLAEWPTLYSYLTAMSIMMVGLIYVLLRLDAVEQRDISSRSLIEHTPIYDDER</sequence>
<dbReference type="Proteomes" id="UP000242501">
    <property type="component" value="Unassembled WGS sequence"/>
</dbReference>
<dbReference type="InterPro" id="IPR053771">
    <property type="entry name" value="AciT"/>
</dbReference>
<dbReference type="OrthoDB" id="6712790at2"/>
<dbReference type="RefSeq" id="WP_092746571.1">
    <property type="nucleotide sequence ID" value="NZ_FMYL01000001.1"/>
</dbReference>
<gene>
    <name evidence="2" type="ORF">SAMN05421733_101314</name>
</gene>
<feature type="transmembrane region" description="Helical" evidence="1">
    <location>
        <begin position="60"/>
        <end position="79"/>
    </location>
</feature>
<keyword evidence="1" id="KW-0812">Transmembrane</keyword>
<evidence type="ECO:0000313" key="2">
    <source>
        <dbReference type="EMBL" id="SDB82373.1"/>
    </source>
</evidence>
<dbReference type="NCBIfam" id="NF045538">
    <property type="entry name" value="AciT"/>
    <property type="match status" value="1"/>
</dbReference>